<protein>
    <submittedName>
        <fullName evidence="1">Methionine biosynthesis protein MetW</fullName>
    </submittedName>
</protein>
<dbReference type="Pfam" id="PF07021">
    <property type="entry name" value="MetW"/>
    <property type="match status" value="1"/>
</dbReference>
<dbReference type="InterPro" id="IPR010743">
    <property type="entry name" value="Methionine_synth_MetW"/>
</dbReference>
<sequence length="196" mass="22367">MRPDLAIIRDWIPAGARVLDLGCGDGALLAELRDNLGVRGYGLEINQDNITACVEKGVNVIEQDIDGGLGNIADQRFDYVVMTQALQAVQRPDHVLAEMLRVGREAIVTFPNFGYWRVRGYLLSKGRMPVSRRLPYQWYDTPNIHLCTVRDFDTHCQRNGIRVLERLVLNQEHRSGTLSRLWPNFFGELAIYRVSR</sequence>
<reference evidence="1" key="1">
    <citation type="submission" date="2022-04" db="EMBL/GenBank/DDBJ databases">
        <title>Alcanivorax sp. CY1518 draft genome sequence.</title>
        <authorList>
            <person name="Zhao G."/>
            <person name="An M."/>
        </authorList>
    </citation>
    <scope>NUCLEOTIDE SEQUENCE</scope>
    <source>
        <strain evidence="1">CY1518</strain>
    </source>
</reference>
<comment type="caution">
    <text evidence="1">The sequence shown here is derived from an EMBL/GenBank/DDBJ whole genome shotgun (WGS) entry which is preliminary data.</text>
</comment>
<proteinExistence type="predicted"/>
<dbReference type="EMBL" id="JALKII010000002">
    <property type="protein sequence ID" value="MCK0536806.1"/>
    <property type="molecule type" value="Genomic_DNA"/>
</dbReference>
<organism evidence="1 2">
    <name type="scientific">Alcanivorax quisquiliarum</name>
    <dbReference type="NCBI Taxonomy" id="2933565"/>
    <lineage>
        <taxon>Bacteria</taxon>
        <taxon>Pseudomonadati</taxon>
        <taxon>Pseudomonadota</taxon>
        <taxon>Gammaproteobacteria</taxon>
        <taxon>Oceanospirillales</taxon>
        <taxon>Alcanivoracaceae</taxon>
        <taxon>Alcanivorax</taxon>
    </lineage>
</organism>
<gene>
    <name evidence="1" type="primary">metW</name>
    <name evidence="1" type="ORF">MU846_03715</name>
</gene>
<evidence type="ECO:0000313" key="2">
    <source>
        <dbReference type="Proteomes" id="UP001165524"/>
    </source>
</evidence>
<accession>A0ABT0E4R8</accession>
<dbReference type="Gene3D" id="3.40.50.150">
    <property type="entry name" value="Vaccinia Virus protein VP39"/>
    <property type="match status" value="1"/>
</dbReference>
<dbReference type="CDD" id="cd02440">
    <property type="entry name" value="AdoMet_MTases"/>
    <property type="match status" value="1"/>
</dbReference>
<evidence type="ECO:0000313" key="1">
    <source>
        <dbReference type="EMBL" id="MCK0536806.1"/>
    </source>
</evidence>
<dbReference type="SUPFAM" id="SSF53335">
    <property type="entry name" value="S-adenosyl-L-methionine-dependent methyltransferases"/>
    <property type="match status" value="1"/>
</dbReference>
<dbReference type="InterPro" id="IPR029063">
    <property type="entry name" value="SAM-dependent_MTases_sf"/>
</dbReference>
<name>A0ABT0E4R8_9GAMM</name>
<dbReference type="Proteomes" id="UP001165524">
    <property type="component" value="Unassembled WGS sequence"/>
</dbReference>
<dbReference type="NCBIfam" id="TIGR02081">
    <property type="entry name" value="metW"/>
    <property type="match status" value="1"/>
</dbReference>
<keyword evidence="2" id="KW-1185">Reference proteome</keyword>